<name>L5KX59_PTEAL</name>
<sequence>MHMKLMASTFQNLFHRIGVHKVNLNTIKRCLLVNYNAYSQELESSHYMFRLQSHSCGRKSWDEEASPEVLQHEPPAQQQELLATGVVLADREVMHIQEGVEEQSVLFHNFMHKTLQELQATLAAKSRGALQREEEETQGKEKEKDEAEYFCQMVVKEPNEDLFLKQRQPAGP</sequence>
<dbReference type="GO" id="GO:0019843">
    <property type="term" value="F:rRNA binding"/>
    <property type="evidence" value="ECO:0007669"/>
    <property type="project" value="TreeGrafter"/>
</dbReference>
<dbReference type="InParanoid" id="L5KX59"/>
<reference evidence="3" key="1">
    <citation type="journal article" date="2013" name="Science">
        <title>Comparative analysis of bat genomes provides insight into the evolution of flight and immunity.</title>
        <authorList>
            <person name="Zhang G."/>
            <person name="Cowled C."/>
            <person name="Shi Z."/>
            <person name="Huang Z."/>
            <person name="Bishop-Lilly K.A."/>
            <person name="Fang X."/>
            <person name="Wynne J.W."/>
            <person name="Xiong Z."/>
            <person name="Baker M.L."/>
            <person name="Zhao W."/>
            <person name="Tachedjian M."/>
            <person name="Zhu Y."/>
            <person name="Zhou P."/>
            <person name="Jiang X."/>
            <person name="Ng J."/>
            <person name="Yang L."/>
            <person name="Wu L."/>
            <person name="Xiao J."/>
            <person name="Feng Y."/>
            <person name="Chen Y."/>
            <person name="Sun X."/>
            <person name="Zhang Y."/>
            <person name="Marsh G.A."/>
            <person name="Crameri G."/>
            <person name="Broder C.C."/>
            <person name="Frey K.G."/>
            <person name="Wang L.F."/>
            <person name="Wang J."/>
        </authorList>
    </citation>
    <scope>NUCLEOTIDE SEQUENCE [LARGE SCALE GENOMIC DNA]</scope>
</reference>
<evidence type="ECO:0000313" key="2">
    <source>
        <dbReference type="EMBL" id="ELK16049.1"/>
    </source>
</evidence>
<dbReference type="PANTHER" id="PTHR12661:SF5">
    <property type="entry name" value="SUPPRESSOR OF SWI4 1 HOMOLOG"/>
    <property type="match status" value="1"/>
</dbReference>
<dbReference type="GO" id="GO:0030687">
    <property type="term" value="C:preribosome, large subunit precursor"/>
    <property type="evidence" value="ECO:0007669"/>
    <property type="project" value="TreeGrafter"/>
</dbReference>
<organism evidence="2 3">
    <name type="scientific">Pteropus alecto</name>
    <name type="common">Black flying fox</name>
    <dbReference type="NCBI Taxonomy" id="9402"/>
    <lineage>
        <taxon>Eukaryota</taxon>
        <taxon>Metazoa</taxon>
        <taxon>Chordata</taxon>
        <taxon>Craniata</taxon>
        <taxon>Vertebrata</taxon>
        <taxon>Euteleostomi</taxon>
        <taxon>Mammalia</taxon>
        <taxon>Eutheria</taxon>
        <taxon>Laurasiatheria</taxon>
        <taxon>Chiroptera</taxon>
        <taxon>Yinpterochiroptera</taxon>
        <taxon>Pteropodoidea</taxon>
        <taxon>Pteropodidae</taxon>
        <taxon>Pteropodinae</taxon>
        <taxon>Pteropus</taxon>
    </lineage>
</organism>
<dbReference type="AlphaFoldDB" id="L5KX59"/>
<dbReference type="Proteomes" id="UP000010552">
    <property type="component" value="Unassembled WGS sequence"/>
</dbReference>
<dbReference type="InterPro" id="IPR045112">
    <property type="entry name" value="PPAN-like"/>
</dbReference>
<dbReference type="PANTHER" id="PTHR12661">
    <property type="entry name" value="PETER PAN-RELATED"/>
    <property type="match status" value="1"/>
</dbReference>
<evidence type="ECO:0000256" key="1">
    <source>
        <dbReference type="SAM" id="MobiDB-lite"/>
    </source>
</evidence>
<evidence type="ECO:0000313" key="3">
    <source>
        <dbReference type="Proteomes" id="UP000010552"/>
    </source>
</evidence>
<proteinExistence type="predicted"/>
<protein>
    <submittedName>
        <fullName evidence="2">Suppressor of SWI4 1 like protein</fullName>
    </submittedName>
</protein>
<keyword evidence="3" id="KW-1185">Reference proteome</keyword>
<dbReference type="GO" id="GO:0000027">
    <property type="term" value="P:ribosomal large subunit assembly"/>
    <property type="evidence" value="ECO:0007669"/>
    <property type="project" value="TreeGrafter"/>
</dbReference>
<feature type="region of interest" description="Disordered" evidence="1">
    <location>
        <begin position="126"/>
        <end position="145"/>
    </location>
</feature>
<accession>L5KX59</accession>
<gene>
    <name evidence="2" type="ORF">PAL_GLEAN10018071</name>
</gene>
<dbReference type="EMBL" id="KB030484">
    <property type="protein sequence ID" value="ELK16049.1"/>
    <property type="molecule type" value="Genomic_DNA"/>
</dbReference>
<dbReference type="STRING" id="9402.L5KX59"/>